<feature type="repeat" description="ANK" evidence="3">
    <location>
        <begin position="232"/>
        <end position="254"/>
    </location>
</feature>
<evidence type="ECO:0000313" key="4">
    <source>
        <dbReference type="EMBL" id="MBF5059251.1"/>
    </source>
</evidence>
<evidence type="ECO:0008006" key="6">
    <source>
        <dbReference type="Google" id="ProtNLM"/>
    </source>
</evidence>
<reference evidence="4 5" key="1">
    <citation type="submission" date="2020-01" db="EMBL/GenBank/DDBJ databases">
        <title>Draft genome sequence of Cand. Neptunochlamydia vexilliferae K9.</title>
        <authorList>
            <person name="Schulz F."/>
            <person name="Koestlbacher S."/>
            <person name="Wascher F."/>
            <person name="Pizzetti I."/>
            <person name="Horn M."/>
        </authorList>
    </citation>
    <scope>NUCLEOTIDE SEQUENCE [LARGE SCALE GENOMIC DNA]</scope>
    <source>
        <strain evidence="4 5">K9</strain>
    </source>
</reference>
<dbReference type="InterPro" id="IPR036770">
    <property type="entry name" value="Ankyrin_rpt-contain_sf"/>
</dbReference>
<dbReference type="Pfam" id="PF00023">
    <property type="entry name" value="Ank"/>
    <property type="match status" value="1"/>
</dbReference>
<comment type="caution">
    <text evidence="4">The sequence shown here is derived from an EMBL/GenBank/DDBJ whole genome shotgun (WGS) entry which is preliminary data.</text>
</comment>
<evidence type="ECO:0000256" key="1">
    <source>
        <dbReference type="ARBA" id="ARBA00022737"/>
    </source>
</evidence>
<dbReference type="PRINTS" id="PR01415">
    <property type="entry name" value="ANKYRIN"/>
</dbReference>
<dbReference type="PANTHER" id="PTHR24126:SF14">
    <property type="entry name" value="ANK_REP_REGION DOMAIN-CONTAINING PROTEIN"/>
    <property type="match status" value="1"/>
</dbReference>
<dbReference type="Pfam" id="PF12796">
    <property type="entry name" value="Ank_2"/>
    <property type="match status" value="2"/>
</dbReference>
<gene>
    <name evidence="4" type="ORF">NEPTK9_000760</name>
</gene>
<keyword evidence="5" id="KW-1185">Reference proteome</keyword>
<evidence type="ECO:0000313" key="5">
    <source>
        <dbReference type="Proteomes" id="UP001194714"/>
    </source>
</evidence>
<proteinExistence type="predicted"/>
<keyword evidence="1" id="KW-0677">Repeat</keyword>
<evidence type="ECO:0000256" key="2">
    <source>
        <dbReference type="ARBA" id="ARBA00023043"/>
    </source>
</evidence>
<sequence length="370" mass="40861">MKKNRQSIILESMTFFSANKGPVEKAHSSTFHSPSGKTRRFANLLYLGICQFANFRIFLESHREIWRKRLSQQVPKYFFFLALMAQALLFGGPESEFFRACLSGDLVGVVSLYEKEGMRLVYARDKDGNTPLHLACCSKKGGHKKEIITFLLSKGVNVNAPNNYQSTPLIIAVSNGNYEATELLLKQKEIKVNQPTQEGFTPLHIAVTNRAPPLIKLLLNHPGVNPNFGTRDGATPLHFAAMQGLEEEAKLLINCPSTDINAPQHGQNYGGATPLHFAAMQAETEIVRALVETGRAHVQAMLTAGVYNGFTPLHFVVLNPDSVNVFETAKLLIQHGANPKTKCAAEKTPLELTSVSIIQALLKNPKKARE</sequence>
<dbReference type="PANTHER" id="PTHR24126">
    <property type="entry name" value="ANKYRIN REPEAT, PH AND SEC7 DOMAIN CONTAINING PROTEIN SECG-RELATED"/>
    <property type="match status" value="1"/>
</dbReference>
<dbReference type="PROSITE" id="PS50088">
    <property type="entry name" value="ANK_REPEAT"/>
    <property type="match status" value="5"/>
</dbReference>
<dbReference type="Proteomes" id="UP001194714">
    <property type="component" value="Unassembled WGS sequence"/>
</dbReference>
<accession>A0ABS0AYP8</accession>
<organism evidence="4 5">
    <name type="scientific">Candidatus Neptunichlamydia vexilliferae</name>
    <dbReference type="NCBI Taxonomy" id="1651774"/>
    <lineage>
        <taxon>Bacteria</taxon>
        <taxon>Pseudomonadati</taxon>
        <taxon>Chlamydiota</taxon>
        <taxon>Chlamydiia</taxon>
        <taxon>Parachlamydiales</taxon>
        <taxon>Simkaniaceae</taxon>
        <taxon>Candidatus Neptunichlamydia</taxon>
    </lineage>
</organism>
<feature type="repeat" description="ANK" evidence="3">
    <location>
        <begin position="308"/>
        <end position="344"/>
    </location>
</feature>
<feature type="repeat" description="ANK" evidence="3">
    <location>
        <begin position="270"/>
        <end position="294"/>
    </location>
</feature>
<evidence type="ECO:0000256" key="3">
    <source>
        <dbReference type="PROSITE-ProRule" id="PRU00023"/>
    </source>
</evidence>
<dbReference type="Gene3D" id="1.25.40.20">
    <property type="entry name" value="Ankyrin repeat-containing domain"/>
    <property type="match status" value="2"/>
</dbReference>
<keyword evidence="2 3" id="KW-0040">ANK repeat</keyword>
<dbReference type="SMART" id="SM00248">
    <property type="entry name" value="ANK"/>
    <property type="match status" value="6"/>
</dbReference>
<dbReference type="PROSITE" id="PS50297">
    <property type="entry name" value="ANK_REP_REGION"/>
    <property type="match status" value="4"/>
</dbReference>
<dbReference type="EMBL" id="JAAEJV010000015">
    <property type="protein sequence ID" value="MBF5059251.1"/>
    <property type="molecule type" value="Genomic_DNA"/>
</dbReference>
<protein>
    <recommendedName>
        <fullName evidence="6">Ankyrin repeat protein</fullName>
    </recommendedName>
</protein>
<feature type="repeat" description="ANK" evidence="3">
    <location>
        <begin position="198"/>
        <end position="221"/>
    </location>
</feature>
<dbReference type="SUPFAM" id="SSF48403">
    <property type="entry name" value="Ankyrin repeat"/>
    <property type="match status" value="1"/>
</dbReference>
<dbReference type="Pfam" id="PF13606">
    <property type="entry name" value="Ank_3"/>
    <property type="match status" value="1"/>
</dbReference>
<feature type="repeat" description="ANK" evidence="3">
    <location>
        <begin position="127"/>
        <end position="163"/>
    </location>
</feature>
<dbReference type="InterPro" id="IPR002110">
    <property type="entry name" value="Ankyrin_rpt"/>
</dbReference>
<name>A0ABS0AYP8_9BACT</name>